<gene>
    <name evidence="1" type="ORF">LTR91_002150</name>
</gene>
<accession>A0AAN6L2J7</accession>
<protein>
    <submittedName>
        <fullName evidence="1">Uncharacterized protein</fullName>
    </submittedName>
</protein>
<evidence type="ECO:0000313" key="1">
    <source>
        <dbReference type="EMBL" id="KAK1011678.1"/>
    </source>
</evidence>
<dbReference type="PANTHER" id="PTHR34180">
    <property type="entry name" value="PEPTIDASE C45"/>
    <property type="match status" value="1"/>
</dbReference>
<evidence type="ECO:0000313" key="2">
    <source>
        <dbReference type="Proteomes" id="UP001175353"/>
    </source>
</evidence>
<proteinExistence type="predicted"/>
<organism evidence="1 2">
    <name type="scientific">Friedmanniomyces endolithicus</name>
    <dbReference type="NCBI Taxonomy" id="329885"/>
    <lineage>
        <taxon>Eukaryota</taxon>
        <taxon>Fungi</taxon>
        <taxon>Dikarya</taxon>
        <taxon>Ascomycota</taxon>
        <taxon>Pezizomycotina</taxon>
        <taxon>Dothideomycetes</taxon>
        <taxon>Dothideomycetidae</taxon>
        <taxon>Mycosphaerellales</taxon>
        <taxon>Teratosphaeriaceae</taxon>
        <taxon>Friedmanniomyces</taxon>
    </lineage>
</organism>
<dbReference type="Gene3D" id="1.10.10.2120">
    <property type="match status" value="1"/>
</dbReference>
<dbReference type="AlphaFoldDB" id="A0AAN6L2J7"/>
<name>A0AAN6L2J7_9PEZI</name>
<dbReference type="EMBL" id="JAUJLE010000009">
    <property type="protein sequence ID" value="KAK1011678.1"/>
    <property type="molecule type" value="Genomic_DNA"/>
</dbReference>
<dbReference type="PANTHER" id="PTHR34180:SF1">
    <property type="entry name" value="BETA-ALANYL-DOPAMINE_CARCININE HYDROLASE"/>
    <property type="match status" value="1"/>
</dbReference>
<comment type="caution">
    <text evidence="1">The sequence shown here is derived from an EMBL/GenBank/DDBJ whole genome shotgun (WGS) entry which is preliminary data.</text>
</comment>
<dbReference type="InterPro" id="IPR047801">
    <property type="entry name" value="Peptidase_C45"/>
</dbReference>
<sequence>MDWPKVQDLALTFEPVMRRKWPAYLEEIGGIAEGAGVSLSDIIAINVRTEIAFGMFSDGCTALGWRTRDGSFLAQNWDW</sequence>
<keyword evidence="2" id="KW-1185">Reference proteome</keyword>
<reference evidence="1" key="1">
    <citation type="submission" date="2023-06" db="EMBL/GenBank/DDBJ databases">
        <title>Black Yeasts Isolated from many extreme environments.</title>
        <authorList>
            <person name="Coleine C."/>
            <person name="Stajich J.E."/>
            <person name="Selbmann L."/>
        </authorList>
    </citation>
    <scope>NUCLEOTIDE SEQUENCE</scope>
    <source>
        <strain evidence="1">CCFEE 5200</strain>
    </source>
</reference>
<dbReference type="Proteomes" id="UP001175353">
    <property type="component" value="Unassembled WGS sequence"/>
</dbReference>